<dbReference type="Proteomes" id="UP001153069">
    <property type="component" value="Unassembled WGS sequence"/>
</dbReference>
<accession>A0A9N8EKP9</accession>
<evidence type="ECO:0000256" key="1">
    <source>
        <dbReference type="SAM" id="MobiDB-lite"/>
    </source>
</evidence>
<keyword evidence="2" id="KW-0812">Transmembrane</keyword>
<dbReference type="GO" id="GO:0016279">
    <property type="term" value="F:protein-lysine N-methyltransferase activity"/>
    <property type="evidence" value="ECO:0007669"/>
    <property type="project" value="TreeGrafter"/>
</dbReference>
<dbReference type="InterPro" id="IPR046341">
    <property type="entry name" value="SET_dom_sf"/>
</dbReference>
<dbReference type="PANTHER" id="PTHR13271">
    <property type="entry name" value="UNCHARACTERIZED PUTATIVE METHYLTRANSFERASE"/>
    <property type="match status" value="1"/>
</dbReference>
<keyword evidence="2" id="KW-1133">Transmembrane helix</keyword>
<dbReference type="EMBL" id="CAICTM010001426">
    <property type="protein sequence ID" value="CAB9523537.1"/>
    <property type="molecule type" value="Genomic_DNA"/>
</dbReference>
<reference evidence="4" key="1">
    <citation type="submission" date="2020-06" db="EMBL/GenBank/DDBJ databases">
        <authorList>
            <consortium name="Plant Systems Biology data submission"/>
        </authorList>
    </citation>
    <scope>NUCLEOTIDE SEQUENCE</scope>
    <source>
        <strain evidence="4">D6</strain>
    </source>
</reference>
<dbReference type="OrthoDB" id="44151at2759"/>
<dbReference type="SUPFAM" id="SSF82199">
    <property type="entry name" value="SET domain"/>
    <property type="match status" value="1"/>
</dbReference>
<proteinExistence type="predicted"/>
<organism evidence="4 5">
    <name type="scientific">Seminavis robusta</name>
    <dbReference type="NCBI Taxonomy" id="568900"/>
    <lineage>
        <taxon>Eukaryota</taxon>
        <taxon>Sar</taxon>
        <taxon>Stramenopiles</taxon>
        <taxon>Ochrophyta</taxon>
        <taxon>Bacillariophyta</taxon>
        <taxon>Bacillariophyceae</taxon>
        <taxon>Bacillariophycidae</taxon>
        <taxon>Naviculales</taxon>
        <taxon>Naviculaceae</taxon>
        <taxon>Seminavis</taxon>
    </lineage>
</organism>
<evidence type="ECO:0000259" key="3">
    <source>
        <dbReference type="PROSITE" id="PS50280"/>
    </source>
</evidence>
<dbReference type="AlphaFoldDB" id="A0A9N8EKP9"/>
<sequence length="475" mass="53393">MPKSSLTMDYRQKRGCLGALGIHCGTKNNPAKRRRRKSRSSGTFLFLAVVIVVSSGMLVFTHRTAEKLTARLLKEDVDPLWQMAMSRTTPTRSDEAVAKMVEWVRSRGGYVNPKIEFRRSNPSDPKSHFGIFAKEEVQPKEILLNIPPNCVLGLDLVSEAKISSNDDGRYYDSMCQLSHKLLDELKLGQDSTFAPYVQYLKEQSYGQLPATYSLPGQQLMEQIVGQAGESSTLSKGNSTSFHQSLRLPPALAVSWLSDRFSQCIDVHDPAQRQAVALVAQRGWDIVLCPLFDLVNHHNGAKLNTESTSVYDPNGFKVRASKAIEAGEEAYSTYDKCLDCGDTAAYWGTPEIFREYGFVENFPQRWIFKRSIGFELHSAIVDGVKSYEVTWMRKSYKPKKKDLEFLRVRFDQLKDVPLPEKDELPPSEWNAIMQYRGALEVALSAAMQVMERTLGSNSHGGNKNDDSKNSPDVAWG</sequence>
<dbReference type="InterPro" id="IPR001214">
    <property type="entry name" value="SET_dom"/>
</dbReference>
<name>A0A9N8EKP9_9STRA</name>
<dbReference type="InterPro" id="IPR050600">
    <property type="entry name" value="SETD3_SETD6_MTase"/>
</dbReference>
<gene>
    <name evidence="4" type="ORF">SEMRO_1428_G271840.1</name>
</gene>
<dbReference type="PROSITE" id="PS50280">
    <property type="entry name" value="SET"/>
    <property type="match status" value="1"/>
</dbReference>
<feature type="region of interest" description="Disordered" evidence="1">
    <location>
        <begin position="453"/>
        <end position="475"/>
    </location>
</feature>
<feature type="transmembrane region" description="Helical" evidence="2">
    <location>
        <begin position="42"/>
        <end position="60"/>
    </location>
</feature>
<evidence type="ECO:0000313" key="4">
    <source>
        <dbReference type="EMBL" id="CAB9523537.1"/>
    </source>
</evidence>
<dbReference type="Gene3D" id="3.90.1410.10">
    <property type="entry name" value="set domain protein methyltransferase, domain 1"/>
    <property type="match status" value="1"/>
</dbReference>
<evidence type="ECO:0000313" key="5">
    <source>
        <dbReference type="Proteomes" id="UP001153069"/>
    </source>
</evidence>
<feature type="domain" description="SET" evidence="3">
    <location>
        <begin position="113"/>
        <end position="334"/>
    </location>
</feature>
<dbReference type="CDD" id="cd10527">
    <property type="entry name" value="SET_LSMT"/>
    <property type="match status" value="1"/>
</dbReference>
<comment type="caution">
    <text evidence="4">The sequence shown here is derived from an EMBL/GenBank/DDBJ whole genome shotgun (WGS) entry which is preliminary data.</text>
</comment>
<keyword evidence="5" id="KW-1185">Reference proteome</keyword>
<keyword evidence="2" id="KW-0472">Membrane</keyword>
<evidence type="ECO:0000256" key="2">
    <source>
        <dbReference type="SAM" id="Phobius"/>
    </source>
</evidence>
<protein>
    <recommendedName>
        <fullName evidence="3">SET domain-containing protein</fullName>
    </recommendedName>
</protein>